<proteinExistence type="predicted"/>
<organism evidence="2">
    <name type="scientific">marine sediment metagenome</name>
    <dbReference type="NCBI Taxonomy" id="412755"/>
    <lineage>
        <taxon>unclassified sequences</taxon>
        <taxon>metagenomes</taxon>
        <taxon>ecological metagenomes</taxon>
    </lineage>
</organism>
<dbReference type="SUPFAM" id="SSF53649">
    <property type="entry name" value="Alkaline phosphatase-like"/>
    <property type="match status" value="1"/>
</dbReference>
<sequence>MRILYLDIDTTRADHLSCYGYLRKTTPNIDRIAADGVRYDHCYVSDAPCLPSRAAMFSGQFGIHNGVVNHGGVAADRFLVGCDRGFSTDGQFPGFVASLRKQNIYPVSFSPFAERHSAWWFCEGWREMYNTGKRGSEDASEIVPGALRWIGEHGKNDDWMLHVNIWDPHGPYRAPEDFGNPFEAEPIEDWYTEELRQQQWESFGPGGPQE</sequence>
<dbReference type="Pfam" id="PF00884">
    <property type="entry name" value="Sulfatase"/>
    <property type="match status" value="1"/>
</dbReference>
<dbReference type="PANTHER" id="PTHR43751:SF3">
    <property type="entry name" value="SULFATASE N-TERMINAL DOMAIN-CONTAINING PROTEIN"/>
    <property type="match status" value="1"/>
</dbReference>
<protein>
    <recommendedName>
        <fullName evidence="1">Sulfatase N-terminal domain-containing protein</fullName>
    </recommendedName>
</protein>
<evidence type="ECO:0000259" key="1">
    <source>
        <dbReference type="Pfam" id="PF00884"/>
    </source>
</evidence>
<comment type="caution">
    <text evidence="2">The sequence shown here is derived from an EMBL/GenBank/DDBJ whole genome shotgun (WGS) entry which is preliminary data.</text>
</comment>
<dbReference type="EMBL" id="LAZR01053203">
    <property type="protein sequence ID" value="KKK81257.1"/>
    <property type="molecule type" value="Genomic_DNA"/>
</dbReference>
<dbReference type="InterPro" id="IPR017850">
    <property type="entry name" value="Alkaline_phosphatase_core_sf"/>
</dbReference>
<evidence type="ECO:0000313" key="2">
    <source>
        <dbReference type="EMBL" id="KKK81257.1"/>
    </source>
</evidence>
<dbReference type="Gene3D" id="3.40.720.10">
    <property type="entry name" value="Alkaline Phosphatase, subunit A"/>
    <property type="match status" value="1"/>
</dbReference>
<feature type="domain" description="Sulfatase N-terminal" evidence="1">
    <location>
        <begin position="3"/>
        <end position="184"/>
    </location>
</feature>
<reference evidence="2" key="1">
    <citation type="journal article" date="2015" name="Nature">
        <title>Complex archaea that bridge the gap between prokaryotes and eukaryotes.</title>
        <authorList>
            <person name="Spang A."/>
            <person name="Saw J.H."/>
            <person name="Jorgensen S.L."/>
            <person name="Zaremba-Niedzwiedzka K."/>
            <person name="Martijn J."/>
            <person name="Lind A.E."/>
            <person name="van Eijk R."/>
            <person name="Schleper C."/>
            <person name="Guy L."/>
            <person name="Ettema T.J."/>
        </authorList>
    </citation>
    <scope>NUCLEOTIDE SEQUENCE</scope>
</reference>
<name>A0A0F8YIN2_9ZZZZ</name>
<gene>
    <name evidence="2" type="ORF">LCGC14_2815310</name>
</gene>
<dbReference type="InterPro" id="IPR052701">
    <property type="entry name" value="GAG_Ulvan_Degrading_Sulfatases"/>
</dbReference>
<accession>A0A0F8YIN2</accession>
<dbReference type="PANTHER" id="PTHR43751">
    <property type="entry name" value="SULFATASE"/>
    <property type="match status" value="1"/>
</dbReference>
<dbReference type="InterPro" id="IPR000917">
    <property type="entry name" value="Sulfatase_N"/>
</dbReference>
<feature type="non-terminal residue" evidence="2">
    <location>
        <position position="210"/>
    </location>
</feature>
<dbReference type="AlphaFoldDB" id="A0A0F8YIN2"/>